<proteinExistence type="predicted"/>
<sequence>MSAFVKQARACWKEAAVYSEKPEGICAPKVDAKFRRCLVRVTRQTSCEDDERANERIRREVDSQRAHCIGAPARRAAAAPANIVAPSASRFIFAGAALLALCRLPAN</sequence>
<protein>
    <submittedName>
        <fullName evidence="1">Uncharacterized protein</fullName>
    </submittedName>
</protein>
<dbReference type="EMBL" id="JABSTU010000010">
    <property type="protein sequence ID" value="KAH8018520.1"/>
    <property type="molecule type" value="Genomic_DNA"/>
</dbReference>
<evidence type="ECO:0000313" key="1">
    <source>
        <dbReference type="EMBL" id="KAH8018520.1"/>
    </source>
</evidence>
<dbReference type="Proteomes" id="UP000821866">
    <property type="component" value="Chromosome 8"/>
</dbReference>
<dbReference type="AlphaFoldDB" id="A0A9J6D911"/>
<reference evidence="1" key="1">
    <citation type="journal article" date="2020" name="Cell">
        <title>Large-Scale Comparative Analyses of Tick Genomes Elucidate Their Genetic Diversity and Vector Capacities.</title>
        <authorList>
            <consortium name="Tick Genome and Microbiome Consortium (TIGMIC)"/>
            <person name="Jia N."/>
            <person name="Wang J."/>
            <person name="Shi W."/>
            <person name="Du L."/>
            <person name="Sun Y."/>
            <person name="Zhan W."/>
            <person name="Jiang J.F."/>
            <person name="Wang Q."/>
            <person name="Zhang B."/>
            <person name="Ji P."/>
            <person name="Bell-Sakyi L."/>
            <person name="Cui X.M."/>
            <person name="Yuan T.T."/>
            <person name="Jiang B.G."/>
            <person name="Yang W.F."/>
            <person name="Lam T.T."/>
            <person name="Chang Q.C."/>
            <person name="Ding S.J."/>
            <person name="Wang X.J."/>
            <person name="Zhu J.G."/>
            <person name="Ruan X.D."/>
            <person name="Zhao L."/>
            <person name="Wei J.T."/>
            <person name="Ye R.Z."/>
            <person name="Que T.C."/>
            <person name="Du C.H."/>
            <person name="Zhou Y.H."/>
            <person name="Cheng J.X."/>
            <person name="Dai P.F."/>
            <person name="Guo W.B."/>
            <person name="Han X.H."/>
            <person name="Huang E.J."/>
            <person name="Li L.F."/>
            <person name="Wei W."/>
            <person name="Gao Y.C."/>
            <person name="Liu J.Z."/>
            <person name="Shao H.Z."/>
            <person name="Wang X."/>
            <person name="Wang C.C."/>
            <person name="Yang T.C."/>
            <person name="Huo Q.B."/>
            <person name="Li W."/>
            <person name="Chen H.Y."/>
            <person name="Chen S.E."/>
            <person name="Zhou L.G."/>
            <person name="Ni X.B."/>
            <person name="Tian J.H."/>
            <person name="Sheng Y."/>
            <person name="Liu T."/>
            <person name="Pan Y.S."/>
            <person name="Xia L.Y."/>
            <person name="Li J."/>
            <person name="Zhao F."/>
            <person name="Cao W.C."/>
        </authorList>
    </citation>
    <scope>NUCLEOTIDE SEQUENCE</scope>
    <source>
        <strain evidence="1">Rmic-2018</strain>
    </source>
</reference>
<reference evidence="1" key="2">
    <citation type="submission" date="2021-09" db="EMBL/GenBank/DDBJ databases">
        <authorList>
            <person name="Jia N."/>
            <person name="Wang J."/>
            <person name="Shi W."/>
            <person name="Du L."/>
            <person name="Sun Y."/>
            <person name="Zhan W."/>
            <person name="Jiang J."/>
            <person name="Wang Q."/>
            <person name="Zhang B."/>
            <person name="Ji P."/>
            <person name="Sakyi L.B."/>
            <person name="Cui X."/>
            <person name="Yuan T."/>
            <person name="Jiang B."/>
            <person name="Yang W."/>
            <person name="Lam T.T.-Y."/>
            <person name="Chang Q."/>
            <person name="Ding S."/>
            <person name="Wang X."/>
            <person name="Zhu J."/>
            <person name="Ruan X."/>
            <person name="Zhao L."/>
            <person name="Wei J."/>
            <person name="Que T."/>
            <person name="Du C."/>
            <person name="Cheng J."/>
            <person name="Dai P."/>
            <person name="Han X."/>
            <person name="Huang E."/>
            <person name="Gao Y."/>
            <person name="Liu J."/>
            <person name="Shao H."/>
            <person name="Ye R."/>
            <person name="Li L."/>
            <person name="Wei W."/>
            <person name="Wang X."/>
            <person name="Wang C."/>
            <person name="Huo Q."/>
            <person name="Li W."/>
            <person name="Guo W."/>
            <person name="Chen H."/>
            <person name="Chen S."/>
            <person name="Zhou L."/>
            <person name="Zhou L."/>
            <person name="Ni X."/>
            <person name="Tian J."/>
            <person name="Zhou Y."/>
            <person name="Sheng Y."/>
            <person name="Liu T."/>
            <person name="Pan Y."/>
            <person name="Xia L."/>
            <person name="Li J."/>
            <person name="Zhao F."/>
            <person name="Cao W."/>
        </authorList>
    </citation>
    <scope>NUCLEOTIDE SEQUENCE</scope>
    <source>
        <strain evidence="1">Rmic-2018</strain>
        <tissue evidence="1">Larvae</tissue>
    </source>
</reference>
<accession>A0A9J6D911</accession>
<name>A0A9J6D911_RHIMP</name>
<evidence type="ECO:0000313" key="2">
    <source>
        <dbReference type="Proteomes" id="UP000821866"/>
    </source>
</evidence>
<keyword evidence="2" id="KW-1185">Reference proteome</keyword>
<gene>
    <name evidence="1" type="ORF">HPB51_008219</name>
</gene>
<organism evidence="1 2">
    <name type="scientific">Rhipicephalus microplus</name>
    <name type="common">Cattle tick</name>
    <name type="synonym">Boophilus microplus</name>
    <dbReference type="NCBI Taxonomy" id="6941"/>
    <lineage>
        <taxon>Eukaryota</taxon>
        <taxon>Metazoa</taxon>
        <taxon>Ecdysozoa</taxon>
        <taxon>Arthropoda</taxon>
        <taxon>Chelicerata</taxon>
        <taxon>Arachnida</taxon>
        <taxon>Acari</taxon>
        <taxon>Parasitiformes</taxon>
        <taxon>Ixodida</taxon>
        <taxon>Ixodoidea</taxon>
        <taxon>Ixodidae</taxon>
        <taxon>Rhipicephalinae</taxon>
        <taxon>Rhipicephalus</taxon>
        <taxon>Boophilus</taxon>
    </lineage>
</organism>
<comment type="caution">
    <text evidence="1">The sequence shown here is derived from an EMBL/GenBank/DDBJ whole genome shotgun (WGS) entry which is preliminary data.</text>
</comment>